<reference evidence="2" key="1">
    <citation type="submission" date="2019-06" db="EMBL/GenBank/DDBJ databases">
        <title>Complete genome sequence of Methylogaea oryzae strain JCM16910.</title>
        <authorList>
            <person name="Asakawa S."/>
        </authorList>
    </citation>
    <scope>NUCLEOTIDE SEQUENCE</scope>
    <source>
        <strain evidence="2">E10</strain>
    </source>
</reference>
<gene>
    <name evidence="2" type="ORF">MoryE10_07190</name>
</gene>
<dbReference type="EMBL" id="AP019782">
    <property type="protein sequence ID" value="BBL70113.1"/>
    <property type="molecule type" value="Genomic_DNA"/>
</dbReference>
<accession>A0A8D4VLL7</accession>
<keyword evidence="3" id="KW-1185">Reference proteome</keyword>
<sequence>MNSNPSYRRFADLSVSEILLNSVFLCAIGCGYVFALANLYYTHQGRDGKPGLSMDDIVIAYHGADDKTRLESALNGIMEPNLRYKSDKDVIVKWIHAGADESGYRNEVAPILARDCQRCHSPDINPGLPDLTSYQGVLAVAKSGGASLPALIRVSHIHLFGIAFILYFIGKIFVLSEINVFAKRALVVIPFLAMFIDVFSWFVTKQVSWFSHVVVLAGVLMGMSMGAQIIISLYQMWFHRSQPPFSGAM</sequence>
<keyword evidence="1" id="KW-0812">Transmembrane</keyword>
<feature type="transmembrane region" description="Helical" evidence="1">
    <location>
        <begin position="209"/>
        <end position="234"/>
    </location>
</feature>
<feature type="transmembrane region" description="Helical" evidence="1">
    <location>
        <begin position="157"/>
        <end position="174"/>
    </location>
</feature>
<name>A0A8D4VLL7_9GAMM</name>
<protein>
    <recommendedName>
        <fullName evidence="4">Elongation factor-1 alpha</fullName>
    </recommendedName>
</protein>
<feature type="transmembrane region" description="Helical" evidence="1">
    <location>
        <begin position="186"/>
        <end position="203"/>
    </location>
</feature>
<feature type="transmembrane region" description="Helical" evidence="1">
    <location>
        <begin position="18"/>
        <end position="41"/>
    </location>
</feature>
<dbReference type="KEGG" id="moz:MoryE10_07190"/>
<dbReference type="Proteomes" id="UP000824988">
    <property type="component" value="Chromosome"/>
</dbReference>
<dbReference type="RefSeq" id="WP_054773667.1">
    <property type="nucleotide sequence ID" value="NZ_AP019782.1"/>
</dbReference>
<keyword evidence="1" id="KW-0472">Membrane</keyword>
<evidence type="ECO:0000313" key="2">
    <source>
        <dbReference type="EMBL" id="BBL70113.1"/>
    </source>
</evidence>
<organism evidence="2 3">
    <name type="scientific">Methylogaea oryzae</name>
    <dbReference type="NCBI Taxonomy" id="1295382"/>
    <lineage>
        <taxon>Bacteria</taxon>
        <taxon>Pseudomonadati</taxon>
        <taxon>Pseudomonadota</taxon>
        <taxon>Gammaproteobacteria</taxon>
        <taxon>Methylococcales</taxon>
        <taxon>Methylococcaceae</taxon>
        <taxon>Methylogaea</taxon>
    </lineage>
</organism>
<proteinExistence type="predicted"/>
<evidence type="ECO:0000313" key="3">
    <source>
        <dbReference type="Proteomes" id="UP000824988"/>
    </source>
</evidence>
<dbReference type="AlphaFoldDB" id="A0A8D4VLL7"/>
<keyword evidence="1" id="KW-1133">Transmembrane helix</keyword>
<evidence type="ECO:0008006" key="4">
    <source>
        <dbReference type="Google" id="ProtNLM"/>
    </source>
</evidence>
<evidence type="ECO:0000256" key="1">
    <source>
        <dbReference type="SAM" id="Phobius"/>
    </source>
</evidence>